<feature type="signal peptide" evidence="1">
    <location>
        <begin position="1"/>
        <end position="20"/>
    </location>
</feature>
<proteinExistence type="predicted"/>
<feature type="chain" id="PRO_5014843978" evidence="1">
    <location>
        <begin position="21"/>
        <end position="72"/>
    </location>
</feature>
<protein>
    <submittedName>
        <fullName evidence="2">Putative secreted protein</fullName>
    </submittedName>
</protein>
<keyword evidence="1" id="KW-0732">Signal</keyword>
<name>A0A2M4B2E9_9DIPT</name>
<dbReference type="EMBL" id="GGFK01013913">
    <property type="protein sequence ID" value="MBW47234.1"/>
    <property type="molecule type" value="Transcribed_RNA"/>
</dbReference>
<evidence type="ECO:0000313" key="2">
    <source>
        <dbReference type="EMBL" id="MBW47234.1"/>
    </source>
</evidence>
<organism evidence="2">
    <name type="scientific">Anopheles triannulatus</name>
    <dbReference type="NCBI Taxonomy" id="58253"/>
    <lineage>
        <taxon>Eukaryota</taxon>
        <taxon>Metazoa</taxon>
        <taxon>Ecdysozoa</taxon>
        <taxon>Arthropoda</taxon>
        <taxon>Hexapoda</taxon>
        <taxon>Insecta</taxon>
        <taxon>Pterygota</taxon>
        <taxon>Neoptera</taxon>
        <taxon>Endopterygota</taxon>
        <taxon>Diptera</taxon>
        <taxon>Nematocera</taxon>
        <taxon>Culicoidea</taxon>
        <taxon>Culicidae</taxon>
        <taxon>Anophelinae</taxon>
        <taxon>Anopheles</taxon>
    </lineage>
</organism>
<dbReference type="AlphaFoldDB" id="A0A2M4B2E9"/>
<accession>A0A2M4B2E9</accession>
<sequence length="72" mass="8204">MILVFLYFPFFAIFVDFTLSHPLTSRGLPGHCPGAARERRAMAVTRKGVFFTKYKRDVDLLESTICNGLEFS</sequence>
<evidence type="ECO:0000256" key="1">
    <source>
        <dbReference type="SAM" id="SignalP"/>
    </source>
</evidence>
<reference evidence="2" key="1">
    <citation type="submission" date="2018-01" db="EMBL/GenBank/DDBJ databases">
        <title>An insight into the sialome of Amazonian anophelines.</title>
        <authorList>
            <person name="Ribeiro J.M."/>
            <person name="Scarpassa V."/>
            <person name="Calvo E."/>
        </authorList>
    </citation>
    <scope>NUCLEOTIDE SEQUENCE</scope>
    <source>
        <tissue evidence="2">Salivary glands</tissue>
    </source>
</reference>